<sequence length="1018" mass="111143">MAAQIRKHPQQVSDIDSHLDSIVSTSPPSSSSQPPYYNSRPAPPGAGIASARPALSLTNRISSHGNSLMRGPAPPSPLSQVAGGASTGISPPEASIIMAPRVTVSSTGLVHTHPGAADHHLKKKHVHIADDNSAPPPCFIHSGLDKHGSLQDWLRGKSEHLLPHHRKNRERVRADWERPHAEPVPARSARRVPLSMTPTEHRPELDKAKDRRPPRAGMTSPLADGYESDKSSFVDTRTLDSAMDDDDDDDDDDDAPSSLTKQLAATAQGVREVSKELGRTKVHSRIQHVLIVTKARDNRLIKLTRELALYLMLKSPTGPPSTAASSTSDLRGSSSDRPERPPRRGMVVYVDAQLRTSKRFDAEGIQRDHPQLFEPMARRRSSSTSASTTSISTMASSWSAVSQPDKDKDSTGRRRDEGQLRYWTADMCSNSPQLFDFVVTLGGDGTVLFTSWLFQKIVPPVLPFALGSLGFLTNFDFKDYSQTMDRVIEEGIRVNLRMRFTCTVYRAMAPEEMLVVKKHGKRKAIRRPGGEILVRQVDKDGWEALEGRSPLSPPDQQTGGKDKEIMCFSTRPVEQFEVLNDLVVDRGPSPFVSLLEIFGDDHHLTTVQADGLTVSTPTGSTAYSLSAGGSLVHPQIPALLLTPICPHTLSFRPMLLPDSMELRICVPYNSRSTAWASFDGRGRVELKQGDHIKITASKYPFPTVCADKQSTDWFKSISRTLRWNERERQKSFVVVEEDEEPAKPHHDRANGDATSGRDEGSDSSESDESSEDEFDIDDRSGGEMTPSPQGTNAGTAPVPSRKLRSLIAMDVIDSQPSGVQSPDRFASGYYAPPPLSQRHLLERLASVESQLRQANLGSDPPSPRSDADGDMSPLPEEIDIERPPLHHLASEVREVRESLTGDYLDSSGNEIEPVSDSSTGSGIPSSLVTRCESDATLAPSASEAESRGGRSDSGPLGLGARTPRQGRSRSRSRHSTHRLSRGNSPAPGSQLGEGKKKTKAFAFFGQDDSTSELSDPSD</sequence>
<evidence type="ECO:0000256" key="5">
    <source>
        <dbReference type="ARBA" id="ARBA00023027"/>
    </source>
</evidence>
<reference evidence="7 8" key="1">
    <citation type="submission" date="2018-11" db="EMBL/GenBank/DDBJ databases">
        <title>Genome sequence of Apiotrichum porosum DSM 27194.</title>
        <authorList>
            <person name="Aliyu H."/>
            <person name="Gorte O."/>
            <person name="Ochsenreither K."/>
        </authorList>
    </citation>
    <scope>NUCLEOTIDE SEQUENCE [LARGE SCALE GENOMIC DNA]</scope>
    <source>
        <strain evidence="7 8">DSM 27194</strain>
    </source>
</reference>
<feature type="compositionally biased region" description="Polar residues" evidence="6">
    <location>
        <begin position="56"/>
        <end position="66"/>
    </location>
</feature>
<feature type="compositionally biased region" description="Acidic residues" evidence="6">
    <location>
        <begin position="242"/>
        <end position="255"/>
    </location>
</feature>
<dbReference type="PANTHER" id="PTHR20275">
    <property type="entry name" value="NAD KINASE"/>
    <property type="match status" value="1"/>
</dbReference>
<feature type="region of interest" description="Disordered" evidence="6">
    <location>
        <begin position="1"/>
        <end position="87"/>
    </location>
</feature>
<feature type="region of interest" description="Disordered" evidence="6">
    <location>
        <begin position="813"/>
        <end position="834"/>
    </location>
</feature>
<keyword evidence="2" id="KW-0808">Transferase</keyword>
<dbReference type="GeneID" id="39587230"/>
<dbReference type="OrthoDB" id="24581at2759"/>
<dbReference type="InterPro" id="IPR002504">
    <property type="entry name" value="NADK"/>
</dbReference>
<feature type="compositionally biased region" description="Basic and acidic residues" evidence="6">
    <location>
        <begin position="360"/>
        <end position="371"/>
    </location>
</feature>
<keyword evidence="8" id="KW-1185">Reference proteome</keyword>
<feature type="compositionally biased region" description="Basic and acidic residues" evidence="6">
    <location>
        <begin position="199"/>
        <end position="213"/>
    </location>
</feature>
<feature type="compositionally biased region" description="Low complexity" evidence="6">
    <location>
        <begin position="320"/>
        <end position="333"/>
    </location>
</feature>
<dbReference type="Pfam" id="PF20143">
    <property type="entry name" value="NAD_kinase_C"/>
    <property type="match status" value="1"/>
</dbReference>
<comment type="caution">
    <text evidence="7">The sequence shown here is derived from an EMBL/GenBank/DDBJ whole genome shotgun (WGS) entry which is preliminary data.</text>
</comment>
<dbReference type="Gene3D" id="3.40.50.10330">
    <property type="entry name" value="Probable inorganic polyphosphate/atp-NAD kinase, domain 1"/>
    <property type="match status" value="1"/>
</dbReference>
<evidence type="ECO:0000256" key="4">
    <source>
        <dbReference type="ARBA" id="ARBA00022857"/>
    </source>
</evidence>
<protein>
    <recommendedName>
        <fullName evidence="9">NAD(+) kinase</fullName>
    </recommendedName>
</protein>
<keyword evidence="3" id="KW-0418">Kinase</keyword>
<evidence type="ECO:0000313" key="7">
    <source>
        <dbReference type="EMBL" id="RSH78224.1"/>
    </source>
</evidence>
<dbReference type="Proteomes" id="UP000279236">
    <property type="component" value="Unassembled WGS sequence"/>
</dbReference>
<dbReference type="Gene3D" id="2.60.200.30">
    <property type="entry name" value="Probable inorganic polyphosphate/atp-NAD kinase, domain 2"/>
    <property type="match status" value="1"/>
</dbReference>
<feature type="compositionally biased region" description="Low complexity" evidence="6">
    <location>
        <begin position="915"/>
        <end position="926"/>
    </location>
</feature>
<feature type="compositionally biased region" description="Low complexity" evidence="6">
    <location>
        <begin position="382"/>
        <end position="402"/>
    </location>
</feature>
<feature type="region of interest" description="Disordered" evidence="6">
    <location>
        <begin position="314"/>
        <end position="345"/>
    </location>
</feature>
<dbReference type="GO" id="GO:0003951">
    <property type="term" value="F:NAD+ kinase activity"/>
    <property type="evidence" value="ECO:0007669"/>
    <property type="project" value="InterPro"/>
</dbReference>
<dbReference type="AlphaFoldDB" id="A0A427XHM0"/>
<feature type="region of interest" description="Disordered" evidence="6">
    <location>
        <begin position="734"/>
        <end position="799"/>
    </location>
</feature>
<dbReference type="RefSeq" id="XP_028473371.1">
    <property type="nucleotide sequence ID" value="XM_028618415.1"/>
</dbReference>
<feature type="compositionally biased region" description="Basic and acidic residues" evidence="6">
    <location>
        <begin position="404"/>
        <end position="415"/>
    </location>
</feature>
<evidence type="ECO:0000256" key="6">
    <source>
        <dbReference type="SAM" id="MobiDB-lite"/>
    </source>
</evidence>
<keyword evidence="5" id="KW-0520">NAD</keyword>
<feature type="compositionally biased region" description="Basic residues" evidence="6">
    <location>
        <begin position="964"/>
        <end position="980"/>
    </location>
</feature>
<dbReference type="FunFam" id="2.60.200.30:FF:000004">
    <property type="entry name" value="NAD kinase 2, chloroplastic"/>
    <property type="match status" value="1"/>
</dbReference>
<feature type="region of interest" description="Disordered" evidence="6">
    <location>
        <begin position="172"/>
        <end position="277"/>
    </location>
</feature>
<feature type="compositionally biased region" description="Polar residues" evidence="6">
    <location>
        <begin position="1007"/>
        <end position="1018"/>
    </location>
</feature>
<comment type="similarity">
    <text evidence="1">Belongs to the NAD kinase family.</text>
</comment>
<dbReference type="GO" id="GO:0006741">
    <property type="term" value="P:NADP+ biosynthetic process"/>
    <property type="evidence" value="ECO:0007669"/>
    <property type="project" value="InterPro"/>
</dbReference>
<feature type="compositionally biased region" description="Basic and acidic residues" evidence="6">
    <location>
        <begin position="172"/>
        <end position="181"/>
    </location>
</feature>
<evidence type="ECO:0008006" key="9">
    <source>
        <dbReference type="Google" id="ProtNLM"/>
    </source>
</evidence>
<dbReference type="InterPro" id="IPR016064">
    <property type="entry name" value="NAD/diacylglycerol_kinase_sf"/>
</dbReference>
<accession>A0A427XHM0</accession>
<feature type="compositionally biased region" description="Basic and acidic residues" evidence="6">
    <location>
        <begin position="880"/>
        <end position="899"/>
    </location>
</feature>
<name>A0A427XHM0_9TREE</name>
<dbReference type="STRING" id="105984.A0A427XHM0"/>
<dbReference type="InterPro" id="IPR017437">
    <property type="entry name" value="ATP-NAD_kinase_PpnK-typ_C"/>
</dbReference>
<evidence type="ECO:0000313" key="8">
    <source>
        <dbReference type="Proteomes" id="UP000279236"/>
    </source>
</evidence>
<feature type="compositionally biased region" description="Basic and acidic residues" evidence="6">
    <location>
        <begin position="741"/>
        <end position="760"/>
    </location>
</feature>
<dbReference type="EMBL" id="RSCE01000013">
    <property type="protein sequence ID" value="RSH78224.1"/>
    <property type="molecule type" value="Genomic_DNA"/>
</dbReference>
<dbReference type="Pfam" id="PF01513">
    <property type="entry name" value="NAD_kinase"/>
    <property type="match status" value="1"/>
</dbReference>
<proteinExistence type="inferred from homology"/>
<evidence type="ECO:0000256" key="2">
    <source>
        <dbReference type="ARBA" id="ARBA00022679"/>
    </source>
</evidence>
<gene>
    <name evidence="7" type="ORF">EHS24_002687</name>
</gene>
<keyword evidence="4" id="KW-0521">NADP</keyword>
<dbReference type="HAMAP" id="MF_00361">
    <property type="entry name" value="NAD_kinase"/>
    <property type="match status" value="1"/>
</dbReference>
<feature type="compositionally biased region" description="Acidic residues" evidence="6">
    <location>
        <begin position="761"/>
        <end position="776"/>
    </location>
</feature>
<feature type="region of interest" description="Disordered" evidence="6">
    <location>
        <begin position="846"/>
        <end position="1018"/>
    </location>
</feature>
<evidence type="ECO:0000256" key="1">
    <source>
        <dbReference type="ARBA" id="ARBA00010995"/>
    </source>
</evidence>
<organism evidence="7 8">
    <name type="scientific">Apiotrichum porosum</name>
    <dbReference type="NCBI Taxonomy" id="105984"/>
    <lineage>
        <taxon>Eukaryota</taxon>
        <taxon>Fungi</taxon>
        <taxon>Dikarya</taxon>
        <taxon>Basidiomycota</taxon>
        <taxon>Agaricomycotina</taxon>
        <taxon>Tremellomycetes</taxon>
        <taxon>Trichosporonales</taxon>
        <taxon>Trichosporonaceae</taxon>
        <taxon>Apiotrichum</taxon>
    </lineage>
</organism>
<dbReference type="GO" id="GO:0019674">
    <property type="term" value="P:NAD+ metabolic process"/>
    <property type="evidence" value="ECO:0007669"/>
    <property type="project" value="InterPro"/>
</dbReference>
<feature type="compositionally biased region" description="Polar residues" evidence="6">
    <location>
        <begin position="847"/>
        <end position="856"/>
    </location>
</feature>
<dbReference type="SUPFAM" id="SSF111331">
    <property type="entry name" value="NAD kinase/diacylglycerol kinase-like"/>
    <property type="match status" value="1"/>
</dbReference>
<evidence type="ECO:0000256" key="3">
    <source>
        <dbReference type="ARBA" id="ARBA00022777"/>
    </source>
</evidence>
<feature type="region of interest" description="Disordered" evidence="6">
    <location>
        <begin position="360"/>
        <end position="415"/>
    </location>
</feature>
<feature type="compositionally biased region" description="Low complexity" evidence="6">
    <location>
        <begin position="21"/>
        <end position="40"/>
    </location>
</feature>
<dbReference type="PANTHER" id="PTHR20275:SF0">
    <property type="entry name" value="NAD KINASE"/>
    <property type="match status" value="1"/>
</dbReference>
<dbReference type="InterPro" id="IPR017438">
    <property type="entry name" value="ATP-NAD_kinase_N"/>
</dbReference>